<name>A0AAE3FVE5_9EURY</name>
<feature type="non-terminal residue" evidence="1">
    <location>
        <position position="1"/>
    </location>
</feature>
<organism evidence="1 2">
    <name type="scientific">Natranaeroarchaeum aerophilus</name>
    <dbReference type="NCBI Taxonomy" id="2917711"/>
    <lineage>
        <taxon>Archaea</taxon>
        <taxon>Methanobacteriati</taxon>
        <taxon>Methanobacteriota</taxon>
        <taxon>Stenosarchaea group</taxon>
        <taxon>Halobacteria</taxon>
        <taxon>Halobacteriales</taxon>
        <taxon>Natronoarchaeaceae</taxon>
        <taxon>Natranaeroarchaeum</taxon>
    </lineage>
</organism>
<dbReference type="AlphaFoldDB" id="A0AAE3FVE5"/>
<proteinExistence type="predicted"/>
<dbReference type="RefSeq" id="WP_250598865.1">
    <property type="nucleotide sequence ID" value="NZ_JAKRVY010000027.1"/>
</dbReference>
<gene>
    <name evidence="1" type="ORF">AArcSt11_16830</name>
</gene>
<evidence type="ECO:0000313" key="1">
    <source>
        <dbReference type="EMBL" id="MCL9815314.1"/>
    </source>
</evidence>
<dbReference type="Proteomes" id="UP001202674">
    <property type="component" value="Unassembled WGS sequence"/>
</dbReference>
<reference evidence="1 2" key="1">
    <citation type="journal article" date="2022" name="Syst. Appl. Microbiol.">
        <title>Natronocalculus amylovorans gen. nov., sp. nov., and Natranaeroarchaeum aerophilus sp. nov., dominant culturable amylolytic natronoarchaea from hypersaline soda lakes in southwestern Siberia.</title>
        <authorList>
            <person name="Sorokin D.Y."/>
            <person name="Elcheninov A.G."/>
            <person name="Khizhniak T.V."/>
            <person name="Koenen M."/>
            <person name="Bale N.J."/>
            <person name="Damste J.S.S."/>
            <person name="Kublanov I.V."/>
        </authorList>
    </citation>
    <scope>NUCLEOTIDE SEQUENCE [LARGE SCALE GENOMIC DNA]</scope>
    <source>
        <strain evidence="1 2">AArc-St1-1</strain>
    </source>
</reference>
<accession>A0AAE3FVE5</accession>
<evidence type="ECO:0000313" key="2">
    <source>
        <dbReference type="Proteomes" id="UP001202674"/>
    </source>
</evidence>
<sequence>LPSSDGSFRCCLVIHQSREIPIDVVERPSADQVHLDDHGGGDTCRTDIVDCIQGGDMISAYFVNGDGECDDMWGNLTITAGVTQNDETHVMTSAHGFTDSDEGTCGVDISGMPAYQGVTCSEDKDPNLIGHVQDYSHGLDFAIVDTDDYDHSVSSGVVNERLDIDGYVTESGLDYMESNNEDCYKFGTRTCHDSGIVTGIMEGYSRCGEGNTWVEMTTQAANGDSGAPHYREVNRWRDYLQLIGPHVEHTTYLRNGRIPTHDKSYCPAAFQIYDEHGISFDMMSC</sequence>
<dbReference type="EMBL" id="JAKRVY010000027">
    <property type="protein sequence ID" value="MCL9815314.1"/>
    <property type="molecule type" value="Genomic_DNA"/>
</dbReference>
<keyword evidence="2" id="KW-1185">Reference proteome</keyword>
<protein>
    <submittedName>
        <fullName evidence="1">Uncharacterized protein</fullName>
    </submittedName>
</protein>
<comment type="caution">
    <text evidence="1">The sequence shown here is derived from an EMBL/GenBank/DDBJ whole genome shotgun (WGS) entry which is preliminary data.</text>
</comment>